<sequence length="223" mass="26092">MFKVSPSAIGYLLECPRCLWLLANEEVKRPRGIYPSLPDGMDNIFKLYFDEYRKKGDLPPEISGKIKGRLFDDMEKLDIWRNIDFGRGGLRAQFPEYDILLAGAIDELLIAPDGKYIIFDFKTRGYPTKEDTHEHYQHQLDLYALLFEKNGFEPAPRGYLLFFWPEKYSQRIANFKTELVEMSVKPSRGEEILKQVQKIIKGDKPGLHSECEYCRYRESYGNN</sequence>
<feature type="domain" description="PD-(D/E)XK endonuclease-like" evidence="1">
    <location>
        <begin position="85"/>
        <end position="218"/>
    </location>
</feature>
<protein>
    <recommendedName>
        <fullName evidence="1">PD-(D/E)XK endonuclease-like domain-containing protein</fullName>
    </recommendedName>
</protein>
<proteinExistence type="predicted"/>
<dbReference type="InterPro" id="IPR038726">
    <property type="entry name" value="PDDEXK_AddAB-type"/>
</dbReference>
<comment type="caution">
    <text evidence="2">The sequence shown here is derived from an EMBL/GenBank/DDBJ whole genome shotgun (WGS) entry which is preliminary data.</text>
</comment>
<evidence type="ECO:0000313" key="3">
    <source>
        <dbReference type="Proteomes" id="UP000176974"/>
    </source>
</evidence>
<dbReference type="EMBL" id="MHMY01000016">
    <property type="protein sequence ID" value="OGZ35173.1"/>
    <property type="molecule type" value="Genomic_DNA"/>
</dbReference>
<evidence type="ECO:0000259" key="1">
    <source>
        <dbReference type="Pfam" id="PF12705"/>
    </source>
</evidence>
<dbReference type="Pfam" id="PF12705">
    <property type="entry name" value="PDDEXK_1"/>
    <property type="match status" value="1"/>
</dbReference>
<dbReference type="InterPro" id="IPR011604">
    <property type="entry name" value="PDDEXK-like_dom_sf"/>
</dbReference>
<accession>A0A1G2FAZ4</accession>
<dbReference type="Gene3D" id="3.90.320.10">
    <property type="match status" value="1"/>
</dbReference>
<dbReference type="AlphaFoldDB" id="A0A1G2FAZ4"/>
<organism evidence="2 3">
    <name type="scientific">Candidatus Portnoybacteria bacterium RIFCSPHIGHO2_01_FULL_40_12b</name>
    <dbReference type="NCBI Taxonomy" id="1801994"/>
    <lineage>
        <taxon>Bacteria</taxon>
        <taxon>Candidatus Portnoyibacteriota</taxon>
    </lineage>
</organism>
<reference evidence="2 3" key="1">
    <citation type="journal article" date="2016" name="Nat. Commun.">
        <title>Thousands of microbial genomes shed light on interconnected biogeochemical processes in an aquifer system.</title>
        <authorList>
            <person name="Anantharaman K."/>
            <person name="Brown C.T."/>
            <person name="Hug L.A."/>
            <person name="Sharon I."/>
            <person name="Castelle C.J."/>
            <person name="Probst A.J."/>
            <person name="Thomas B.C."/>
            <person name="Singh A."/>
            <person name="Wilkins M.J."/>
            <person name="Karaoz U."/>
            <person name="Brodie E.L."/>
            <person name="Williams K.H."/>
            <person name="Hubbard S.S."/>
            <person name="Banfield J.F."/>
        </authorList>
    </citation>
    <scope>NUCLEOTIDE SEQUENCE [LARGE SCALE GENOMIC DNA]</scope>
</reference>
<dbReference type="Proteomes" id="UP000176974">
    <property type="component" value="Unassembled WGS sequence"/>
</dbReference>
<name>A0A1G2FAZ4_9BACT</name>
<dbReference type="InterPro" id="IPR011335">
    <property type="entry name" value="Restrct_endonuc-II-like"/>
</dbReference>
<gene>
    <name evidence="2" type="ORF">A2815_01295</name>
</gene>
<dbReference type="SUPFAM" id="SSF52980">
    <property type="entry name" value="Restriction endonuclease-like"/>
    <property type="match status" value="1"/>
</dbReference>
<evidence type="ECO:0000313" key="2">
    <source>
        <dbReference type="EMBL" id="OGZ35173.1"/>
    </source>
</evidence>